<evidence type="ECO:0000256" key="7">
    <source>
        <dbReference type="RuleBase" id="RU910716"/>
    </source>
</evidence>
<feature type="transmembrane region" description="Helical" evidence="7">
    <location>
        <begin position="302"/>
        <end position="321"/>
    </location>
</feature>
<dbReference type="Pfam" id="PF09815">
    <property type="entry name" value="XK-related"/>
    <property type="match status" value="1"/>
</dbReference>
<evidence type="ECO:0000256" key="5">
    <source>
        <dbReference type="ARBA" id="ARBA00022989"/>
    </source>
</evidence>
<dbReference type="EMBL" id="JAFHDT010000010">
    <property type="protein sequence ID" value="KAI7804895.1"/>
    <property type="molecule type" value="Genomic_DNA"/>
</dbReference>
<sequence>MQNQKGREIMWSHVCLYSFSGVVIVLEKVALVLCFLYYLWIEKDLLAWLTLGLCLPAIAVQLLSLKWYITDTEKHKPSIIFVHCLHLGIFHRLWECMKSQRGQVDSGALLIQQADVSALCLIESLSLSLPQSLLQTYSLFTLHTGFLTPVTLCVGLSLLNVSWFLALYSRSCLLLRPGHLHMTPAAMLCQLIWRGGMLGARVASLMFFCSIFHWWACGVMGFHWLIMTFWLVSQQTEICVNRSSWRFFNLVLGAIHIFLFFNVKDGPSRYRMVGFYLLMMLENTFLLLLASDSISEPSWNSMSFPVAVLCSFFIGVIFVVLHYRFLHPKSTEILHSLRLQMSMTAIERTESDLQRRETTLESCTNRHGTFSVTGFAPEKHEEACSTQPLEDCGHHHHMLLFLALKTGTPSKIERLCQALSVLPGNDNVTDAHSGLKGYNQLPLDVNEHFESLPDHAVENRGDAEHVERLAGAELRESPDGQSKMLKDAVYNTCPVDGSSTVYFSAEPHSSYSVDDGTLEKENMTVISPIITGAARHLTAKELLNRNPCFTSTPIPDLKTMHNTSPRLGGVRRQVNF</sequence>
<evidence type="ECO:0000256" key="1">
    <source>
        <dbReference type="ARBA" id="ARBA00004651"/>
    </source>
</evidence>
<name>A0A9W7TT39_TRIRA</name>
<dbReference type="AlphaFoldDB" id="A0A9W7TT39"/>
<dbReference type="PANTHER" id="PTHR16024">
    <property type="entry name" value="XK-RELATED PROTEIN"/>
    <property type="match status" value="1"/>
</dbReference>
<accession>A0A9W7TT39</accession>
<dbReference type="PANTHER" id="PTHR16024:SF15">
    <property type="entry name" value="XK-RELATED PROTEIN 5"/>
    <property type="match status" value="1"/>
</dbReference>
<feature type="transmembrane region" description="Helical" evidence="7">
    <location>
        <begin position="205"/>
        <end position="232"/>
    </location>
</feature>
<protein>
    <recommendedName>
        <fullName evidence="7">XK-related protein</fullName>
    </recommendedName>
</protein>
<organism evidence="8 9">
    <name type="scientific">Triplophysa rosa</name>
    <name type="common">Cave loach</name>
    <dbReference type="NCBI Taxonomy" id="992332"/>
    <lineage>
        <taxon>Eukaryota</taxon>
        <taxon>Metazoa</taxon>
        <taxon>Chordata</taxon>
        <taxon>Craniata</taxon>
        <taxon>Vertebrata</taxon>
        <taxon>Euteleostomi</taxon>
        <taxon>Actinopterygii</taxon>
        <taxon>Neopterygii</taxon>
        <taxon>Teleostei</taxon>
        <taxon>Ostariophysi</taxon>
        <taxon>Cypriniformes</taxon>
        <taxon>Nemacheilidae</taxon>
        <taxon>Triplophysa</taxon>
    </lineage>
</organism>
<proteinExistence type="inferred from homology"/>
<feature type="transmembrane region" description="Helical" evidence="7">
    <location>
        <begin position="273"/>
        <end position="290"/>
    </location>
</feature>
<dbReference type="InterPro" id="IPR018629">
    <property type="entry name" value="XK-rel"/>
</dbReference>
<comment type="similarity">
    <text evidence="2 7">Belongs to the XK family.</text>
</comment>
<keyword evidence="6 7" id="KW-0472">Membrane</keyword>
<evidence type="ECO:0000313" key="8">
    <source>
        <dbReference type="EMBL" id="KAI7804895.1"/>
    </source>
</evidence>
<evidence type="ECO:0000256" key="3">
    <source>
        <dbReference type="ARBA" id="ARBA00022475"/>
    </source>
</evidence>
<evidence type="ECO:0000256" key="6">
    <source>
        <dbReference type="ARBA" id="ARBA00023136"/>
    </source>
</evidence>
<gene>
    <name evidence="8" type="ORF">IRJ41_022083</name>
</gene>
<keyword evidence="9" id="KW-1185">Reference proteome</keyword>
<dbReference type="InterPro" id="IPR050895">
    <property type="entry name" value="XK-related_scramblase"/>
</dbReference>
<feature type="transmembrane region" description="Helical" evidence="7">
    <location>
        <begin position="14"/>
        <end position="39"/>
    </location>
</feature>
<evidence type="ECO:0000256" key="4">
    <source>
        <dbReference type="ARBA" id="ARBA00022692"/>
    </source>
</evidence>
<feature type="transmembrane region" description="Helical" evidence="7">
    <location>
        <begin position="146"/>
        <end position="168"/>
    </location>
</feature>
<keyword evidence="4 7" id="KW-0812">Transmembrane</keyword>
<comment type="caution">
    <text evidence="8">The sequence shown here is derived from an EMBL/GenBank/DDBJ whole genome shotgun (WGS) entry which is preliminary data.</text>
</comment>
<comment type="subcellular location">
    <subcellularLocation>
        <location evidence="1">Cell membrane</location>
        <topology evidence="1">Multi-pass membrane protein</topology>
    </subcellularLocation>
    <subcellularLocation>
        <location evidence="7">Membrane</location>
        <topology evidence="7">Multi-pass membrane protein</topology>
    </subcellularLocation>
</comment>
<feature type="transmembrane region" description="Helical" evidence="7">
    <location>
        <begin position="244"/>
        <end position="261"/>
    </location>
</feature>
<evidence type="ECO:0000313" key="9">
    <source>
        <dbReference type="Proteomes" id="UP001059041"/>
    </source>
</evidence>
<keyword evidence="3" id="KW-1003">Cell membrane</keyword>
<dbReference type="OrthoDB" id="6348184at2759"/>
<feature type="transmembrane region" description="Helical" evidence="7">
    <location>
        <begin position="45"/>
        <end position="65"/>
    </location>
</feature>
<evidence type="ECO:0000256" key="2">
    <source>
        <dbReference type="ARBA" id="ARBA00008789"/>
    </source>
</evidence>
<dbReference type="Proteomes" id="UP001059041">
    <property type="component" value="Linkage Group LG10"/>
</dbReference>
<dbReference type="GO" id="GO:0005886">
    <property type="term" value="C:plasma membrane"/>
    <property type="evidence" value="ECO:0007669"/>
    <property type="project" value="UniProtKB-SubCell"/>
</dbReference>
<reference evidence="8" key="1">
    <citation type="submission" date="2021-02" db="EMBL/GenBank/DDBJ databases">
        <title>Comparative genomics reveals that relaxation of natural selection precedes convergent phenotypic evolution of cavefish.</title>
        <authorList>
            <person name="Peng Z."/>
        </authorList>
    </citation>
    <scope>NUCLEOTIDE SEQUENCE</scope>
    <source>
        <tissue evidence="8">Muscle</tissue>
    </source>
</reference>
<keyword evidence="5 7" id="KW-1133">Transmembrane helix</keyword>